<feature type="binding site" evidence="15">
    <location>
        <position position="100"/>
    </location>
    <ligand>
        <name>Mg(2+)</name>
        <dbReference type="ChEBI" id="CHEBI:18420"/>
        <label>2</label>
        <note>catalytic</note>
    </ligand>
</feature>
<dbReference type="InterPro" id="IPR014492">
    <property type="entry name" value="PolyA_polymerase"/>
</dbReference>
<dbReference type="InterPro" id="IPR011068">
    <property type="entry name" value="NuclTrfase_I-like_C"/>
</dbReference>
<evidence type="ECO:0000259" key="19">
    <source>
        <dbReference type="Pfam" id="PF04928"/>
    </source>
</evidence>
<dbReference type="FunFam" id="3.30.460.10:FF:000002">
    <property type="entry name" value="Poly(A) polymerase alpha, putative"/>
    <property type="match status" value="1"/>
</dbReference>
<feature type="binding site" evidence="15">
    <location>
        <position position="102"/>
    </location>
    <ligand>
        <name>Mg(2+)</name>
        <dbReference type="ChEBI" id="CHEBI:18420"/>
        <label>2</label>
        <note>catalytic</note>
    </ligand>
</feature>
<comment type="similarity">
    <text evidence="3 13">Belongs to the poly(A) polymerase family.</text>
</comment>
<feature type="transmembrane region" description="Helical" evidence="17">
    <location>
        <begin position="225"/>
        <end position="244"/>
    </location>
</feature>
<dbReference type="CDD" id="cd05402">
    <property type="entry name" value="NT_PAP_TUTase"/>
    <property type="match status" value="1"/>
</dbReference>
<dbReference type="PANTHER" id="PTHR10682">
    <property type="entry name" value="POLY A POLYMERASE"/>
    <property type="match status" value="1"/>
</dbReference>
<dbReference type="InterPro" id="IPR048840">
    <property type="entry name" value="PolA_pol_NTPase"/>
</dbReference>
<evidence type="ECO:0000256" key="17">
    <source>
        <dbReference type="SAM" id="Phobius"/>
    </source>
</evidence>
<keyword evidence="8 13" id="KW-0067">ATP-binding</keyword>
<feature type="domain" description="Poly(A) polymerase central" evidence="19">
    <location>
        <begin position="209"/>
        <end position="354"/>
    </location>
</feature>
<evidence type="ECO:0000256" key="5">
    <source>
        <dbReference type="ARBA" id="ARBA00022679"/>
    </source>
</evidence>
<name>A0A8K0KV38_9PEZI</name>
<dbReference type="GO" id="GO:1990817">
    <property type="term" value="F:poly(A) RNA polymerase activity"/>
    <property type="evidence" value="ECO:0007669"/>
    <property type="project" value="UniProtKB-UniRule"/>
</dbReference>
<dbReference type="FunFam" id="3.30.70.590:FF:000003">
    <property type="entry name" value="Poly(A) polymerase"/>
    <property type="match status" value="1"/>
</dbReference>
<feature type="binding site" evidence="14">
    <location>
        <position position="157"/>
    </location>
    <ligand>
        <name>ATP</name>
        <dbReference type="ChEBI" id="CHEBI:30616"/>
    </ligand>
</feature>
<dbReference type="GO" id="GO:0003723">
    <property type="term" value="F:RNA binding"/>
    <property type="evidence" value="ECO:0007669"/>
    <property type="project" value="UniProtKB-UniRule"/>
</dbReference>
<accession>A0A8K0KV38</accession>
<comment type="caution">
    <text evidence="21">The sequence shown here is derived from an EMBL/GenBank/DDBJ whole genome shotgun (WGS) entry which is preliminary data.</text>
</comment>
<comment type="cofactor">
    <cofactor evidence="1">
        <name>Mn(2+)</name>
        <dbReference type="ChEBI" id="CHEBI:29035"/>
    </cofactor>
</comment>
<feature type="binding site" evidence="15">
    <location>
        <position position="102"/>
    </location>
    <ligand>
        <name>Mg(2+)</name>
        <dbReference type="ChEBI" id="CHEBI:18420"/>
        <label>1</label>
        <note>catalytic</note>
    </ligand>
</feature>
<feature type="domain" description="Poly(A) polymerase nucleotidyltransferase" evidence="20">
    <location>
        <begin position="8"/>
        <end position="204"/>
    </location>
</feature>
<keyword evidence="10" id="KW-0694">RNA-binding</keyword>
<evidence type="ECO:0000256" key="1">
    <source>
        <dbReference type="ARBA" id="ARBA00001936"/>
    </source>
</evidence>
<feature type="binding site" evidence="14">
    <location>
        <begin position="100"/>
        <end position="102"/>
    </location>
    <ligand>
        <name>ATP</name>
        <dbReference type="ChEBI" id="CHEBI:30616"/>
    </ligand>
</feature>
<dbReference type="PIRSF" id="PIRSF018425">
    <property type="entry name" value="PolyA_polymerase"/>
    <property type="match status" value="1"/>
</dbReference>
<protein>
    <recommendedName>
        <fullName evidence="13">Poly(A) polymerase</fullName>
        <ecNumber evidence="13">2.7.7.19</ecNumber>
    </recommendedName>
</protein>
<evidence type="ECO:0000256" key="11">
    <source>
        <dbReference type="ARBA" id="ARBA00023211"/>
    </source>
</evidence>
<keyword evidence="5 13" id="KW-0808">Transferase</keyword>
<feature type="binding site" evidence="14">
    <location>
        <position position="227"/>
    </location>
    <ligand>
        <name>ATP</name>
        <dbReference type="ChEBI" id="CHEBI:30616"/>
    </ligand>
</feature>
<evidence type="ECO:0000256" key="2">
    <source>
        <dbReference type="ARBA" id="ARBA00004123"/>
    </source>
</evidence>
<comment type="function">
    <text evidence="13">Polymerase that creates the 3'-poly(A) tail of mRNA's.</text>
</comment>
<dbReference type="OrthoDB" id="412748at2759"/>
<sequence length="598" mass="66912">MAQNRQWGVTAPISTSFPSEKELALNDSMVAELRAQNTFEAPEETKRRAQVLSILQTATIDFVKHVGEVKGMAASVVNDAGGRVFTFGSYRLGVFGPGSDIDTLVVAPKFVTREDFFEHFMKSLEKHSRAGDIEECTPVPDAHVPIMKLEYAGISIDLIFARLQLSSVSSNLDLKDNSLLRGLDETDLRSVNGTRVTDEMLELVPQTKTFRHALRTIKLWAQKRGIYANVYGFLGGVAWAMMVARVCQLYPNASGSLIVARFFHLMKGWRWPQPILLCDIPDGPLQVRVWNPRIYPGDARHLMPIITPAYPSMCATHNVSQSTLGIMTKELARADQITTQIFNGQKQWKDLFEKHTFFTQDYKYYLAIISASKTKDAQQMWSGLVQSKVRRLVSGIEQSQAGVEIAHPYNKGFDRVHKVHNDDEREEVLQGSLKYQVEDIQTETTDQANSVIQAAAAEGAENMKMPESTNGSTEYDDGTSTIYTTSFYIGIELAKDAKSLDISWPVAEFKRQCTDWLQYDEKLNSIRCVHVRNYDLPNDVFEPGEVKPTKAKKVKKNAADTNGKKRTTADAELDDAPQKVKRKQSNNAAARNGATPAT</sequence>
<dbReference type="EC" id="2.7.7.19" evidence="13"/>
<feature type="region of interest" description="Disordered" evidence="16">
    <location>
        <begin position="539"/>
        <end position="598"/>
    </location>
</feature>
<reference evidence="21" key="1">
    <citation type="submission" date="2021-07" db="EMBL/GenBank/DDBJ databases">
        <title>Elsinoe batatas strain:CRI-CJ2 Genome sequencing and assembly.</title>
        <authorList>
            <person name="Huang L."/>
        </authorList>
    </citation>
    <scope>NUCLEOTIDE SEQUENCE</scope>
    <source>
        <strain evidence="21">CRI-CJ2</strain>
    </source>
</reference>
<feature type="binding site" evidence="15">
    <location>
        <position position="100"/>
    </location>
    <ligand>
        <name>Mg(2+)</name>
        <dbReference type="ChEBI" id="CHEBI:18420"/>
        <label>1</label>
        <note>catalytic</note>
    </ligand>
</feature>
<evidence type="ECO:0000256" key="4">
    <source>
        <dbReference type="ARBA" id="ARBA00022664"/>
    </source>
</evidence>
<feature type="compositionally biased region" description="Polar residues" evidence="16">
    <location>
        <begin position="585"/>
        <end position="598"/>
    </location>
</feature>
<evidence type="ECO:0000256" key="7">
    <source>
        <dbReference type="ARBA" id="ARBA00022741"/>
    </source>
</evidence>
<dbReference type="GO" id="GO:0046872">
    <property type="term" value="F:metal ion binding"/>
    <property type="evidence" value="ECO:0007669"/>
    <property type="project" value="UniProtKB-KW"/>
</dbReference>
<dbReference type="Pfam" id="PF04926">
    <property type="entry name" value="PAP_RNA-bind"/>
    <property type="match status" value="1"/>
</dbReference>
<feature type="binding site" evidence="14">
    <location>
        <position position="218"/>
    </location>
    <ligand>
        <name>ATP</name>
        <dbReference type="ChEBI" id="CHEBI:30616"/>
    </ligand>
</feature>
<evidence type="ECO:0000256" key="16">
    <source>
        <dbReference type="SAM" id="MobiDB-lite"/>
    </source>
</evidence>
<keyword evidence="22" id="KW-1185">Reference proteome</keyword>
<evidence type="ECO:0000256" key="10">
    <source>
        <dbReference type="ARBA" id="ARBA00022884"/>
    </source>
</evidence>
<evidence type="ECO:0000256" key="12">
    <source>
        <dbReference type="ARBA" id="ARBA00023242"/>
    </source>
</evidence>
<dbReference type="InterPro" id="IPR007010">
    <property type="entry name" value="PolA_pol_RNA-bd_dom"/>
</dbReference>
<feature type="binding site" evidence="14">
    <location>
        <begin position="236"/>
        <end position="237"/>
    </location>
    <ligand>
        <name>ATP</name>
        <dbReference type="ChEBI" id="CHEBI:30616"/>
    </ligand>
</feature>
<evidence type="ECO:0000259" key="20">
    <source>
        <dbReference type="Pfam" id="PF20750"/>
    </source>
</evidence>
<evidence type="ECO:0000256" key="13">
    <source>
        <dbReference type="PIRNR" id="PIRNR018425"/>
    </source>
</evidence>
<keyword evidence="7 13" id="KW-0547">Nucleotide-binding</keyword>
<dbReference type="Gene3D" id="1.10.1410.10">
    <property type="match status" value="1"/>
</dbReference>
<keyword evidence="12 13" id="KW-0539">Nucleus</keyword>
<dbReference type="FunFam" id="1.10.1410.10:FF:000001">
    <property type="entry name" value="Putative poly(A) polymerase gamma"/>
    <property type="match status" value="1"/>
</dbReference>
<dbReference type="SUPFAM" id="SSF55003">
    <property type="entry name" value="PAP/Archaeal CCA-adding enzyme, C-terminal domain"/>
    <property type="match status" value="1"/>
</dbReference>
<evidence type="ECO:0000256" key="3">
    <source>
        <dbReference type="ARBA" id="ARBA00010912"/>
    </source>
</evidence>
<evidence type="ECO:0000313" key="22">
    <source>
        <dbReference type="Proteomes" id="UP000809789"/>
    </source>
</evidence>
<dbReference type="SUPFAM" id="SSF81631">
    <property type="entry name" value="PAP/OAS1 substrate-binding domain"/>
    <property type="match status" value="1"/>
</dbReference>
<comment type="catalytic activity">
    <reaction evidence="13">
        <text>RNA(n) + ATP = RNA(n)-3'-adenine ribonucleotide + diphosphate</text>
        <dbReference type="Rhea" id="RHEA:11332"/>
        <dbReference type="Rhea" id="RHEA-COMP:14527"/>
        <dbReference type="Rhea" id="RHEA-COMP:17347"/>
        <dbReference type="ChEBI" id="CHEBI:30616"/>
        <dbReference type="ChEBI" id="CHEBI:33019"/>
        <dbReference type="ChEBI" id="CHEBI:140395"/>
        <dbReference type="ChEBI" id="CHEBI:173115"/>
        <dbReference type="EC" id="2.7.7.19"/>
    </reaction>
</comment>
<dbReference type="InterPro" id="IPR043519">
    <property type="entry name" value="NT_sf"/>
</dbReference>
<keyword evidence="4 13" id="KW-0507">mRNA processing</keyword>
<dbReference type="GO" id="GO:0005524">
    <property type="term" value="F:ATP binding"/>
    <property type="evidence" value="ECO:0007669"/>
    <property type="project" value="UniProtKB-UniRule"/>
</dbReference>
<dbReference type="Proteomes" id="UP000809789">
    <property type="component" value="Unassembled WGS sequence"/>
</dbReference>
<gene>
    <name evidence="21" type="ORF">KVT40_007648</name>
</gene>
<evidence type="ECO:0000313" key="21">
    <source>
        <dbReference type="EMBL" id="KAG8624581.1"/>
    </source>
</evidence>
<dbReference type="AlphaFoldDB" id="A0A8K0KV38"/>
<evidence type="ECO:0000256" key="15">
    <source>
        <dbReference type="PIRSR" id="PIRSR018425-2"/>
    </source>
</evidence>
<evidence type="ECO:0000256" key="14">
    <source>
        <dbReference type="PIRSR" id="PIRSR018425-1"/>
    </source>
</evidence>
<dbReference type="EMBL" id="JAESVG020000009">
    <property type="protein sequence ID" value="KAG8624581.1"/>
    <property type="molecule type" value="Genomic_DNA"/>
</dbReference>
<feature type="domain" description="Poly(A) polymerase RNA-binding" evidence="18">
    <location>
        <begin position="356"/>
        <end position="550"/>
    </location>
</feature>
<feature type="binding site" evidence="14">
    <location>
        <begin position="87"/>
        <end position="89"/>
    </location>
    <ligand>
        <name>ATP</name>
        <dbReference type="ChEBI" id="CHEBI:30616"/>
    </ligand>
</feature>
<dbReference type="PANTHER" id="PTHR10682:SF10">
    <property type="entry name" value="POLYNUCLEOTIDE ADENYLYLTRANSFERASE"/>
    <property type="match status" value="1"/>
</dbReference>
<proteinExistence type="inferred from homology"/>
<keyword evidence="11" id="KW-0464">Manganese</keyword>
<dbReference type="Pfam" id="PF20750">
    <property type="entry name" value="PAP_NTPase"/>
    <property type="match status" value="1"/>
</dbReference>
<dbReference type="Pfam" id="PF04928">
    <property type="entry name" value="PAP_central"/>
    <property type="match status" value="1"/>
</dbReference>
<dbReference type="GO" id="GO:0005634">
    <property type="term" value="C:nucleus"/>
    <property type="evidence" value="ECO:0007669"/>
    <property type="project" value="UniProtKB-SubCell"/>
</dbReference>
<keyword evidence="9 15" id="KW-0460">Magnesium</keyword>
<dbReference type="Gene3D" id="3.30.70.590">
    <property type="entry name" value="Poly(A) polymerase predicted RNA binding domain"/>
    <property type="match status" value="1"/>
</dbReference>
<comment type="subcellular location">
    <subcellularLocation>
        <location evidence="2 13">Nucleus</location>
    </subcellularLocation>
</comment>
<dbReference type="GO" id="GO:0031123">
    <property type="term" value="P:RNA 3'-end processing"/>
    <property type="evidence" value="ECO:0007669"/>
    <property type="project" value="InterPro"/>
</dbReference>
<keyword evidence="17" id="KW-1133">Transmembrane helix</keyword>
<evidence type="ECO:0000259" key="18">
    <source>
        <dbReference type="Pfam" id="PF04926"/>
    </source>
</evidence>
<evidence type="ECO:0000256" key="8">
    <source>
        <dbReference type="ARBA" id="ARBA00022840"/>
    </source>
</evidence>
<dbReference type="SUPFAM" id="SSF81301">
    <property type="entry name" value="Nucleotidyltransferase"/>
    <property type="match status" value="1"/>
</dbReference>
<keyword evidence="17" id="KW-0812">Transmembrane</keyword>
<evidence type="ECO:0000256" key="6">
    <source>
        <dbReference type="ARBA" id="ARBA00022723"/>
    </source>
</evidence>
<keyword evidence="6 15" id="KW-0479">Metal-binding</keyword>
<dbReference type="InterPro" id="IPR007012">
    <property type="entry name" value="PolA_pol_cen_dom"/>
</dbReference>
<comment type="cofactor">
    <cofactor evidence="15">
        <name>Mg(2+)</name>
        <dbReference type="ChEBI" id="CHEBI:18420"/>
    </cofactor>
    <text evidence="15">Binds 2 magnesium ions. Also active with manganese.</text>
</comment>
<organism evidence="21 22">
    <name type="scientific">Elsinoe batatas</name>
    <dbReference type="NCBI Taxonomy" id="2601811"/>
    <lineage>
        <taxon>Eukaryota</taxon>
        <taxon>Fungi</taxon>
        <taxon>Dikarya</taxon>
        <taxon>Ascomycota</taxon>
        <taxon>Pezizomycotina</taxon>
        <taxon>Dothideomycetes</taxon>
        <taxon>Dothideomycetidae</taxon>
        <taxon>Myriangiales</taxon>
        <taxon>Elsinoaceae</taxon>
        <taxon>Elsinoe</taxon>
    </lineage>
</organism>
<evidence type="ECO:0000256" key="9">
    <source>
        <dbReference type="ARBA" id="ARBA00022842"/>
    </source>
</evidence>
<keyword evidence="17" id="KW-0472">Membrane</keyword>
<feature type="binding site" evidence="15">
    <location>
        <position position="157"/>
    </location>
    <ligand>
        <name>Mg(2+)</name>
        <dbReference type="ChEBI" id="CHEBI:18420"/>
        <label>2</label>
        <note>catalytic</note>
    </ligand>
</feature>
<dbReference type="Gene3D" id="3.30.460.10">
    <property type="entry name" value="Beta Polymerase, domain 2"/>
    <property type="match status" value="1"/>
</dbReference>
<dbReference type="GO" id="GO:0006397">
    <property type="term" value="P:mRNA processing"/>
    <property type="evidence" value="ECO:0007669"/>
    <property type="project" value="UniProtKB-KW"/>
</dbReference>